<feature type="region of interest" description="Disordered" evidence="1">
    <location>
        <begin position="42"/>
        <end position="67"/>
    </location>
</feature>
<protein>
    <submittedName>
        <fullName evidence="2">Uncharacterized protein</fullName>
    </submittedName>
</protein>
<feature type="region of interest" description="Disordered" evidence="1">
    <location>
        <begin position="163"/>
        <end position="191"/>
    </location>
</feature>
<gene>
    <name evidence="2" type="ORF">BSL78_03043</name>
</gene>
<dbReference type="AlphaFoldDB" id="A0A2G8LII6"/>
<organism evidence="2 3">
    <name type="scientific">Stichopus japonicus</name>
    <name type="common">Sea cucumber</name>
    <dbReference type="NCBI Taxonomy" id="307972"/>
    <lineage>
        <taxon>Eukaryota</taxon>
        <taxon>Metazoa</taxon>
        <taxon>Echinodermata</taxon>
        <taxon>Eleutherozoa</taxon>
        <taxon>Echinozoa</taxon>
        <taxon>Holothuroidea</taxon>
        <taxon>Aspidochirotacea</taxon>
        <taxon>Aspidochirotida</taxon>
        <taxon>Stichopodidae</taxon>
        <taxon>Apostichopus</taxon>
    </lineage>
</organism>
<comment type="caution">
    <text evidence="2">The sequence shown here is derived from an EMBL/GenBank/DDBJ whole genome shotgun (WGS) entry which is preliminary data.</text>
</comment>
<evidence type="ECO:0000313" key="2">
    <source>
        <dbReference type="EMBL" id="PIK60045.1"/>
    </source>
</evidence>
<name>A0A2G8LII6_STIJA</name>
<reference evidence="2 3" key="1">
    <citation type="journal article" date="2017" name="PLoS Biol.">
        <title>The sea cucumber genome provides insights into morphological evolution and visceral regeneration.</title>
        <authorList>
            <person name="Zhang X."/>
            <person name="Sun L."/>
            <person name="Yuan J."/>
            <person name="Sun Y."/>
            <person name="Gao Y."/>
            <person name="Zhang L."/>
            <person name="Li S."/>
            <person name="Dai H."/>
            <person name="Hamel J.F."/>
            <person name="Liu C."/>
            <person name="Yu Y."/>
            <person name="Liu S."/>
            <person name="Lin W."/>
            <person name="Guo K."/>
            <person name="Jin S."/>
            <person name="Xu P."/>
            <person name="Storey K.B."/>
            <person name="Huan P."/>
            <person name="Zhang T."/>
            <person name="Zhou Y."/>
            <person name="Zhang J."/>
            <person name="Lin C."/>
            <person name="Li X."/>
            <person name="Xing L."/>
            <person name="Huo D."/>
            <person name="Sun M."/>
            <person name="Wang L."/>
            <person name="Mercier A."/>
            <person name="Li F."/>
            <person name="Yang H."/>
            <person name="Xiang J."/>
        </authorList>
    </citation>
    <scope>NUCLEOTIDE SEQUENCE [LARGE SCALE GENOMIC DNA]</scope>
    <source>
        <strain evidence="2">Shaxun</strain>
        <tissue evidence="2">Muscle</tissue>
    </source>
</reference>
<proteinExistence type="predicted"/>
<accession>A0A2G8LII6</accession>
<dbReference type="Proteomes" id="UP000230750">
    <property type="component" value="Unassembled WGS sequence"/>
</dbReference>
<feature type="compositionally biased region" description="Basic residues" evidence="1">
    <location>
        <begin position="174"/>
        <end position="184"/>
    </location>
</feature>
<keyword evidence="3" id="KW-1185">Reference proteome</keyword>
<evidence type="ECO:0000313" key="3">
    <source>
        <dbReference type="Proteomes" id="UP000230750"/>
    </source>
</evidence>
<feature type="region of interest" description="Disordered" evidence="1">
    <location>
        <begin position="279"/>
        <end position="331"/>
    </location>
</feature>
<evidence type="ECO:0000256" key="1">
    <source>
        <dbReference type="SAM" id="MobiDB-lite"/>
    </source>
</evidence>
<feature type="compositionally biased region" description="Low complexity" evidence="1">
    <location>
        <begin position="280"/>
        <end position="293"/>
    </location>
</feature>
<feature type="compositionally biased region" description="Basic and acidic residues" evidence="1">
    <location>
        <begin position="320"/>
        <end position="331"/>
    </location>
</feature>
<sequence>MKGFFFRRELWFIMVEIQVRRSFDTDFRALLPATMFRTIEESRQGRNKMGSGCSQKASAVKGKQTKRQPNIIPAWKKDASFYRQYLEKDTPGNVPVNEVKDGLVQFRRKLQKFIRKEGQGIANASMKGLRSKFEEQLGYKMDKMMKLEFKMASLRAAESLLSSEKVARPEKQTRAKRRPNRSRRGRADLEQRRGKYFQRKKYRKGFLHQPIETVRDALHSDIEIIPITANTPRKSYFRRSILGLLPKIKFTANQINLHIANCVPDHLQIARAALGAITGNSSPSTSANTAATTVPQRVMPKNMDVPVKKKRNLSQNKEGNNPEKSDRSKET</sequence>
<dbReference type="EMBL" id="MRZV01000067">
    <property type="protein sequence ID" value="PIK60045.1"/>
    <property type="molecule type" value="Genomic_DNA"/>
</dbReference>